<reference evidence="1" key="1">
    <citation type="submission" date="2017-02" db="EMBL/GenBank/DDBJ databases">
        <title>Delving into the versatile metabolic prowess of the omnipresent phylum Bacteroidetes.</title>
        <authorList>
            <person name="Nobu M.K."/>
            <person name="Mei R."/>
            <person name="Narihiro T."/>
            <person name="Kuroda K."/>
            <person name="Liu W.-T."/>
        </authorList>
    </citation>
    <scope>NUCLEOTIDE SEQUENCE</scope>
    <source>
        <strain evidence="1">ADurb.Bin280</strain>
    </source>
</reference>
<dbReference type="AlphaFoldDB" id="A0A1V5SH37"/>
<organism evidence="1">
    <name type="scientific">candidate division WS2 bacterium ADurb.Bin280</name>
    <dbReference type="NCBI Taxonomy" id="1852829"/>
    <lineage>
        <taxon>Bacteria</taxon>
        <taxon>candidate division WS2</taxon>
    </lineage>
</organism>
<gene>
    <name evidence="1" type="ORF">BWY43_00083</name>
</gene>
<dbReference type="Proteomes" id="UP000485367">
    <property type="component" value="Unassembled WGS sequence"/>
</dbReference>
<accession>A0A1V5SH37</accession>
<name>A0A1V5SH37_9BACT</name>
<dbReference type="EMBL" id="MWBO01000006">
    <property type="protein sequence ID" value="OQA53312.1"/>
    <property type="molecule type" value="Genomic_DNA"/>
</dbReference>
<sequence>MTDTLVIGVCEPKSSIPTLLEEVGEGAYIRPVEFRVVRPNEGPKAAELIGSLRPRKTVVVVGATARATFIVPSAAVMGEDRQQWLDGGIYKFESHRSIELPGCGKTADLLARLADGQWEYCRYTQCGTIILEGNAVIGACLETRTRVIALLVPEQEIDGCFDEGFSKVAVDVVCGLILQ</sequence>
<evidence type="ECO:0000313" key="1">
    <source>
        <dbReference type="EMBL" id="OQA53312.1"/>
    </source>
</evidence>
<proteinExistence type="predicted"/>
<comment type="caution">
    <text evidence="1">The sequence shown here is derived from an EMBL/GenBank/DDBJ whole genome shotgun (WGS) entry which is preliminary data.</text>
</comment>
<protein>
    <recommendedName>
        <fullName evidence="2">Nucleoside phosphorylase domain-containing protein</fullName>
    </recommendedName>
</protein>
<evidence type="ECO:0008006" key="2">
    <source>
        <dbReference type="Google" id="ProtNLM"/>
    </source>
</evidence>